<evidence type="ECO:0000313" key="1">
    <source>
        <dbReference type="EMBL" id="KAG1530028.1"/>
    </source>
</evidence>
<dbReference type="EMBL" id="JAANIT010007176">
    <property type="protein sequence ID" value="KAG1530028.1"/>
    <property type="molecule type" value="Genomic_DNA"/>
</dbReference>
<reference evidence="1" key="1">
    <citation type="journal article" date="2020" name="Microb. Genom.">
        <title>Genetic diversity of clinical and environmental Mucorales isolates obtained from an investigation of mucormycosis cases among solid organ transplant recipients.</title>
        <authorList>
            <person name="Nguyen M.H."/>
            <person name="Kaul D."/>
            <person name="Muto C."/>
            <person name="Cheng S.J."/>
            <person name="Richter R.A."/>
            <person name="Bruno V.M."/>
            <person name="Liu G."/>
            <person name="Beyhan S."/>
            <person name="Sundermann A.J."/>
            <person name="Mounaud S."/>
            <person name="Pasculle A.W."/>
            <person name="Nierman W.C."/>
            <person name="Driscoll E."/>
            <person name="Cumbie R."/>
            <person name="Clancy C.J."/>
            <person name="Dupont C.L."/>
        </authorList>
    </citation>
    <scope>NUCLEOTIDE SEQUENCE</scope>
    <source>
        <strain evidence="1">GL16</strain>
    </source>
</reference>
<comment type="caution">
    <text evidence="1">The sequence shown here is derived from an EMBL/GenBank/DDBJ whole genome shotgun (WGS) entry which is preliminary data.</text>
</comment>
<accession>A0A9P7C0K2</accession>
<evidence type="ECO:0000313" key="2">
    <source>
        <dbReference type="Proteomes" id="UP000717996"/>
    </source>
</evidence>
<dbReference type="AlphaFoldDB" id="A0A9P7C0K2"/>
<name>A0A9P7C0K2_RHIOR</name>
<organism evidence="1 2">
    <name type="scientific">Rhizopus oryzae</name>
    <name type="common">Mucormycosis agent</name>
    <name type="synonym">Rhizopus arrhizus var. delemar</name>
    <dbReference type="NCBI Taxonomy" id="64495"/>
    <lineage>
        <taxon>Eukaryota</taxon>
        <taxon>Fungi</taxon>
        <taxon>Fungi incertae sedis</taxon>
        <taxon>Mucoromycota</taxon>
        <taxon>Mucoromycotina</taxon>
        <taxon>Mucoromycetes</taxon>
        <taxon>Mucorales</taxon>
        <taxon>Mucorineae</taxon>
        <taxon>Rhizopodaceae</taxon>
        <taxon>Rhizopus</taxon>
    </lineage>
</organism>
<dbReference type="Proteomes" id="UP000717996">
    <property type="component" value="Unassembled WGS sequence"/>
</dbReference>
<proteinExistence type="predicted"/>
<gene>
    <name evidence="1" type="ORF">G6F51_013965</name>
</gene>
<protein>
    <submittedName>
        <fullName evidence="1">Uncharacterized protein</fullName>
    </submittedName>
</protein>
<sequence length="101" mass="11471">MVMSNLAEIPIFQRNQTNTTVSSAIYHANIGSGIHQNLKDTQTIRLHHIWSDHSILYVNFMAGQSPTGPGRWRANRIYASHPALQKRITNKVHRLIVTLSK</sequence>